<dbReference type="InterPro" id="IPR011197">
    <property type="entry name" value="UCP012318"/>
</dbReference>
<evidence type="ECO:0000313" key="2">
    <source>
        <dbReference type="EMBL" id="TWO73186.1"/>
    </source>
</evidence>
<dbReference type="OrthoDB" id="9778629at2"/>
<dbReference type="PANTHER" id="PTHR42782">
    <property type="entry name" value="SI:CH73-314G15.3"/>
    <property type="match status" value="1"/>
</dbReference>
<dbReference type="Pfam" id="PF04305">
    <property type="entry name" value="DUF455"/>
    <property type="match status" value="1"/>
</dbReference>
<dbReference type="PIRSF" id="PIRSF012318">
    <property type="entry name" value="UCP012318"/>
    <property type="match status" value="1"/>
</dbReference>
<gene>
    <name evidence="2" type="ORF">FN976_02825</name>
</gene>
<evidence type="ECO:0000313" key="3">
    <source>
        <dbReference type="Proteomes" id="UP000318199"/>
    </source>
</evidence>
<dbReference type="CDD" id="cd00657">
    <property type="entry name" value="Ferritin_like"/>
    <property type="match status" value="1"/>
</dbReference>
<comment type="caution">
    <text evidence="2">The sequence shown here is derived from an EMBL/GenBank/DDBJ whole genome shotgun (WGS) entry which is preliminary data.</text>
</comment>
<dbReference type="SUPFAM" id="SSF47240">
    <property type="entry name" value="Ferritin-like"/>
    <property type="match status" value="1"/>
</dbReference>
<dbReference type="InterPro" id="IPR007402">
    <property type="entry name" value="DUF455"/>
</dbReference>
<feature type="region of interest" description="Disordered" evidence="1">
    <location>
        <begin position="31"/>
        <end position="52"/>
    </location>
</feature>
<proteinExistence type="predicted"/>
<name>A0A562ZXS2_9BURK</name>
<evidence type="ECO:0000256" key="1">
    <source>
        <dbReference type="SAM" id="MobiDB-lite"/>
    </source>
</evidence>
<reference evidence="2 3" key="1">
    <citation type="submission" date="2019-07" db="EMBL/GenBank/DDBJ databases">
        <title>Caenimonas sedimenti sp. nov., isolated from activated sludge.</title>
        <authorList>
            <person name="Xu J."/>
        </authorList>
    </citation>
    <scope>NUCLEOTIDE SEQUENCE [LARGE SCALE GENOMIC DNA]</scope>
    <source>
        <strain evidence="2 3">HX-9-20</strain>
    </source>
</reference>
<dbReference type="Proteomes" id="UP000318199">
    <property type="component" value="Unassembled WGS sequence"/>
</dbReference>
<organism evidence="2 3">
    <name type="scientific">Caenimonas sedimenti</name>
    <dbReference type="NCBI Taxonomy" id="2596921"/>
    <lineage>
        <taxon>Bacteria</taxon>
        <taxon>Pseudomonadati</taxon>
        <taxon>Pseudomonadota</taxon>
        <taxon>Betaproteobacteria</taxon>
        <taxon>Burkholderiales</taxon>
        <taxon>Comamonadaceae</taxon>
        <taxon>Caenimonas</taxon>
    </lineage>
</organism>
<protein>
    <submittedName>
        <fullName evidence="2">Ferritin-like domain-containing protein</fullName>
    </submittedName>
</protein>
<accession>A0A562ZXS2</accession>
<dbReference type="PANTHER" id="PTHR42782:SF4">
    <property type="entry name" value="DUF455 DOMAIN-CONTAINING PROTEIN"/>
    <property type="match status" value="1"/>
</dbReference>
<keyword evidence="3" id="KW-1185">Reference proteome</keyword>
<dbReference type="EMBL" id="VOBQ01000002">
    <property type="protein sequence ID" value="TWO73186.1"/>
    <property type="molecule type" value="Genomic_DNA"/>
</dbReference>
<dbReference type="RefSeq" id="WP_145890734.1">
    <property type="nucleotide sequence ID" value="NZ_VOBQ01000002.1"/>
</dbReference>
<sequence length="258" mass="28388">MKTLRQDALAVVAQPDPAAKARLARALLPDGPCGEDEPLAEPPGLPGRPEQPVLVPHTELKQRSMKTVEGRATLIHALAHIELNAIDLAADAIWRFPGMPALFYRQWAVVAQEEALHFLLLREHLQSLGYDYGSFPAHNGLWEMAEKTKHDLLARLALVPRTLEARGLDAAPPMRIKLVNAGDLRAGEILEVILRDEVGHVAVGNHWYRHVCAERGLDPVATYPLLATQYGAPRLRGPFNMEARRAAGFDEDELAALG</sequence>
<dbReference type="InterPro" id="IPR009078">
    <property type="entry name" value="Ferritin-like_SF"/>
</dbReference>
<dbReference type="AlphaFoldDB" id="A0A562ZXS2"/>